<comment type="cofactor">
    <cofactor evidence="1 6">
        <name>pyridoxal 5'-phosphate</name>
        <dbReference type="ChEBI" id="CHEBI:597326"/>
    </cofactor>
</comment>
<dbReference type="Gene3D" id="3.40.640.10">
    <property type="entry name" value="Type I PLP-dependent aspartate aminotransferase-like (Major domain)"/>
    <property type="match status" value="1"/>
</dbReference>
<organism evidence="7 8">
    <name type="scientific">Mycobacterium bourgelatii</name>
    <dbReference type="NCBI Taxonomy" id="1273442"/>
    <lineage>
        <taxon>Bacteria</taxon>
        <taxon>Bacillati</taxon>
        <taxon>Actinomycetota</taxon>
        <taxon>Actinomycetes</taxon>
        <taxon>Mycobacteriales</taxon>
        <taxon>Mycobacteriaceae</taxon>
        <taxon>Mycobacterium</taxon>
    </lineage>
</organism>
<name>A0A7I9YZI7_MYCBU</name>
<dbReference type="AlphaFoldDB" id="A0A7I9YZI7"/>
<dbReference type="Gene3D" id="3.90.1150.10">
    <property type="entry name" value="Aspartate Aminotransferase, domain 1"/>
    <property type="match status" value="1"/>
</dbReference>
<dbReference type="PANTHER" id="PTHR45677:SF8">
    <property type="entry name" value="CYSTEINE SULFINIC ACID DECARBOXYLASE"/>
    <property type="match status" value="1"/>
</dbReference>
<dbReference type="InterPro" id="IPR021115">
    <property type="entry name" value="Pyridoxal-P_BS"/>
</dbReference>
<dbReference type="GO" id="GO:0019752">
    <property type="term" value="P:carboxylic acid metabolic process"/>
    <property type="evidence" value="ECO:0007669"/>
    <property type="project" value="InterPro"/>
</dbReference>
<comment type="caution">
    <text evidence="7">The sequence shown here is derived from an EMBL/GenBank/DDBJ whole genome shotgun (WGS) entry which is preliminary data.</text>
</comment>
<accession>A0A7I9YZI7</accession>
<evidence type="ECO:0000256" key="5">
    <source>
        <dbReference type="ARBA" id="ARBA00023239"/>
    </source>
</evidence>
<dbReference type="Pfam" id="PF00282">
    <property type="entry name" value="Pyridoxal_deC"/>
    <property type="match status" value="1"/>
</dbReference>
<proteinExistence type="inferred from homology"/>
<dbReference type="SUPFAM" id="SSF53383">
    <property type="entry name" value="PLP-dependent transferases"/>
    <property type="match status" value="1"/>
</dbReference>
<protein>
    <submittedName>
        <fullName evidence="7">Uncharacterized protein</fullName>
    </submittedName>
</protein>
<evidence type="ECO:0000256" key="4">
    <source>
        <dbReference type="ARBA" id="ARBA00022898"/>
    </source>
</evidence>
<evidence type="ECO:0000256" key="1">
    <source>
        <dbReference type="ARBA" id="ARBA00001933"/>
    </source>
</evidence>
<dbReference type="InterPro" id="IPR015424">
    <property type="entry name" value="PyrdxlP-dep_Trfase"/>
</dbReference>
<keyword evidence="5 6" id="KW-0456">Lyase</keyword>
<dbReference type="GO" id="GO:0005737">
    <property type="term" value="C:cytoplasm"/>
    <property type="evidence" value="ECO:0007669"/>
    <property type="project" value="TreeGrafter"/>
</dbReference>
<keyword evidence="4 6" id="KW-0663">Pyridoxal phosphate</keyword>
<dbReference type="PANTHER" id="PTHR45677">
    <property type="entry name" value="GLUTAMATE DECARBOXYLASE-RELATED"/>
    <property type="match status" value="1"/>
</dbReference>
<dbReference type="EMBL" id="BLKZ01000002">
    <property type="protein sequence ID" value="GFG93947.1"/>
    <property type="molecule type" value="Genomic_DNA"/>
</dbReference>
<dbReference type="GO" id="GO:0004058">
    <property type="term" value="F:aromatic-L-amino-acid decarboxylase activity"/>
    <property type="evidence" value="ECO:0007669"/>
    <property type="project" value="UniProtKB-ARBA"/>
</dbReference>
<dbReference type="InterPro" id="IPR002129">
    <property type="entry name" value="PyrdxlP-dep_de-COase"/>
</dbReference>
<gene>
    <name evidence="7" type="ORF">MBOU_59890</name>
</gene>
<evidence type="ECO:0000256" key="6">
    <source>
        <dbReference type="RuleBase" id="RU000382"/>
    </source>
</evidence>
<dbReference type="PROSITE" id="PS00392">
    <property type="entry name" value="DDC_GAD_HDC_YDC"/>
    <property type="match status" value="1"/>
</dbReference>
<dbReference type="Proteomes" id="UP000465360">
    <property type="component" value="Unassembled WGS sequence"/>
</dbReference>
<dbReference type="InterPro" id="IPR015422">
    <property type="entry name" value="PyrdxlP-dep_Trfase_small"/>
</dbReference>
<evidence type="ECO:0000256" key="3">
    <source>
        <dbReference type="ARBA" id="ARBA00022793"/>
    </source>
</evidence>
<evidence type="ECO:0000256" key="2">
    <source>
        <dbReference type="ARBA" id="ARBA00009533"/>
    </source>
</evidence>
<evidence type="ECO:0000313" key="7">
    <source>
        <dbReference type="EMBL" id="GFG93947.1"/>
    </source>
</evidence>
<reference evidence="7 8" key="1">
    <citation type="journal article" date="2019" name="Emerg. Microbes Infect.">
        <title>Comprehensive subspecies identification of 175 nontuberculous mycobacteria species based on 7547 genomic profiles.</title>
        <authorList>
            <person name="Matsumoto Y."/>
            <person name="Kinjo T."/>
            <person name="Motooka D."/>
            <person name="Nabeya D."/>
            <person name="Jung N."/>
            <person name="Uechi K."/>
            <person name="Horii T."/>
            <person name="Iida T."/>
            <person name="Fujita J."/>
            <person name="Nakamura S."/>
        </authorList>
    </citation>
    <scope>NUCLEOTIDE SEQUENCE [LARGE SCALE GENOMIC DNA]</scope>
    <source>
        <strain evidence="7 8">JCM 30725</strain>
    </source>
</reference>
<dbReference type="GO" id="GO:0030170">
    <property type="term" value="F:pyridoxal phosphate binding"/>
    <property type="evidence" value="ECO:0007669"/>
    <property type="project" value="InterPro"/>
</dbReference>
<dbReference type="InterPro" id="IPR015421">
    <property type="entry name" value="PyrdxlP-dep_Trfase_major"/>
</dbReference>
<keyword evidence="3" id="KW-0210">Decarboxylase</keyword>
<keyword evidence="8" id="KW-1185">Reference proteome</keyword>
<evidence type="ECO:0000313" key="8">
    <source>
        <dbReference type="Proteomes" id="UP000465360"/>
    </source>
</evidence>
<sequence>MLSDAHRDLLDGISTADSITIDFHKLLFQAISCGALLLRDRNDFEVMRKHADFLNPEDDDPEDTLNHVERSLQTTRRFDALKVLVTLRSLGLDTVAAMIGRTVDTARAAERAVAADPHLELISPCMTNTVVLRWTGSDVSPSEREVVNVEIRRRLADTGQAIVGRTRVDGEAALKLTFVNPVCTPDLARDLVRRIADCGNNIRLESREILEASASGAASC</sequence>
<comment type="similarity">
    <text evidence="2 6">Belongs to the group II decarboxylase family.</text>
</comment>